<comment type="caution">
    <text evidence="1">The sequence shown here is derived from an EMBL/GenBank/DDBJ whole genome shotgun (WGS) entry which is preliminary data.</text>
</comment>
<evidence type="ECO:0008006" key="3">
    <source>
        <dbReference type="Google" id="ProtNLM"/>
    </source>
</evidence>
<gene>
    <name evidence="1" type="ORF">ISU02_09905</name>
</gene>
<reference evidence="1 2" key="1">
    <citation type="submission" date="2020-11" db="EMBL/GenBank/DDBJ databases">
        <title>Fusibacter basophilias sp. nov.</title>
        <authorList>
            <person name="Qiu D."/>
        </authorList>
    </citation>
    <scope>NUCLEOTIDE SEQUENCE [LARGE SCALE GENOMIC DNA]</scope>
    <source>
        <strain evidence="1 2">Q10-2</strain>
    </source>
</reference>
<evidence type="ECO:0000313" key="1">
    <source>
        <dbReference type="EMBL" id="MBF4693435.1"/>
    </source>
</evidence>
<dbReference type="EMBL" id="JADKNH010000005">
    <property type="protein sequence ID" value="MBF4693435.1"/>
    <property type="molecule type" value="Genomic_DNA"/>
</dbReference>
<dbReference type="RefSeq" id="WP_194701665.1">
    <property type="nucleotide sequence ID" value="NZ_JADKNH010000005.1"/>
</dbReference>
<sequence length="49" mass="5920">MTAKVQKKPTLRFYYPLDIDVEHFILAFKLFYVDSVVKKHHYTDALYII</sequence>
<accession>A0ABR9ZU73</accession>
<keyword evidence="2" id="KW-1185">Reference proteome</keyword>
<evidence type="ECO:0000313" key="2">
    <source>
        <dbReference type="Proteomes" id="UP000614200"/>
    </source>
</evidence>
<organism evidence="1 2">
    <name type="scientific">Fusibacter ferrireducens</name>
    <dbReference type="NCBI Taxonomy" id="2785058"/>
    <lineage>
        <taxon>Bacteria</taxon>
        <taxon>Bacillati</taxon>
        <taxon>Bacillota</taxon>
        <taxon>Clostridia</taxon>
        <taxon>Eubacteriales</taxon>
        <taxon>Eubacteriales Family XII. Incertae Sedis</taxon>
        <taxon>Fusibacter</taxon>
    </lineage>
</organism>
<protein>
    <recommendedName>
        <fullName evidence="3">Transposase</fullName>
    </recommendedName>
</protein>
<proteinExistence type="predicted"/>
<dbReference type="Proteomes" id="UP000614200">
    <property type="component" value="Unassembled WGS sequence"/>
</dbReference>
<name>A0ABR9ZU73_9FIRM</name>